<dbReference type="Proteomes" id="UP000183404">
    <property type="component" value="Unassembled WGS sequence"/>
</dbReference>
<dbReference type="Pfam" id="PF06941">
    <property type="entry name" value="NT5C"/>
    <property type="match status" value="1"/>
</dbReference>
<name>A0A1G7UQE8_THETY</name>
<accession>A0A1G7UQE8</accession>
<dbReference type="Gene3D" id="3.40.50.1000">
    <property type="entry name" value="HAD superfamily/HAD-like"/>
    <property type="match status" value="1"/>
</dbReference>
<reference evidence="2 3" key="1">
    <citation type="submission" date="2016-10" db="EMBL/GenBank/DDBJ databases">
        <authorList>
            <person name="de Groot N.N."/>
        </authorList>
    </citation>
    <scope>NUCLEOTIDE SEQUENCE [LARGE SCALE GENOMIC DNA]</scope>
    <source>
        <strain evidence="2 3">DSM 569</strain>
    </source>
</reference>
<proteinExistence type="inferred from homology"/>
<dbReference type="SUPFAM" id="SSF56784">
    <property type="entry name" value="HAD-like"/>
    <property type="match status" value="1"/>
</dbReference>
<dbReference type="GO" id="GO:0009264">
    <property type="term" value="P:deoxyribonucleotide catabolic process"/>
    <property type="evidence" value="ECO:0007669"/>
    <property type="project" value="InterPro"/>
</dbReference>
<evidence type="ECO:0000256" key="1">
    <source>
        <dbReference type="ARBA" id="ARBA00009589"/>
    </source>
</evidence>
<dbReference type="InterPro" id="IPR023214">
    <property type="entry name" value="HAD_sf"/>
</dbReference>
<sequence>MKQVAYFSGKIKDLPKFLNLLYSVEDKIIAFDIDNTLINVNKRLEEMGYNTALYPNPELTEDFWTTVEGTSILLGAEPIPGSLKLLTTFINLGAEVVFVTSRNRELKFLTEKWAEKYFPGIEVYFTKEKHRLDADIYVEDDPVQIKQMLNTNKLVLIPKWPYNLDLFETFENAVYYNI</sequence>
<comment type="similarity">
    <text evidence="1">Belongs to the 5'(3')-deoxyribonucleotidase family.</text>
</comment>
<evidence type="ECO:0000313" key="2">
    <source>
        <dbReference type="EMBL" id="SDG49726.1"/>
    </source>
</evidence>
<dbReference type="RefSeq" id="WP_074592869.1">
    <property type="nucleotide sequence ID" value="NZ_FNBS01000081.1"/>
</dbReference>
<gene>
    <name evidence="2" type="ORF">SAMN04244560_02452</name>
</gene>
<dbReference type="InterPro" id="IPR036412">
    <property type="entry name" value="HAD-like_sf"/>
</dbReference>
<organism evidence="2 3">
    <name type="scientific">Thermoanaerobacter thermohydrosulfuricus</name>
    <name type="common">Clostridium thermohydrosulfuricum</name>
    <dbReference type="NCBI Taxonomy" id="1516"/>
    <lineage>
        <taxon>Bacteria</taxon>
        <taxon>Bacillati</taxon>
        <taxon>Bacillota</taxon>
        <taxon>Clostridia</taxon>
        <taxon>Thermoanaerobacterales</taxon>
        <taxon>Thermoanaerobacteraceae</taxon>
        <taxon>Thermoanaerobacter</taxon>
    </lineage>
</organism>
<dbReference type="InterPro" id="IPR010708">
    <property type="entry name" value="5'(3')-deoxyribonucleotidase"/>
</dbReference>
<evidence type="ECO:0000313" key="3">
    <source>
        <dbReference type="Proteomes" id="UP000183404"/>
    </source>
</evidence>
<dbReference type="GO" id="GO:0008253">
    <property type="term" value="F:5'-nucleotidase activity"/>
    <property type="evidence" value="ECO:0007669"/>
    <property type="project" value="InterPro"/>
</dbReference>
<dbReference type="AlphaFoldDB" id="A0A1G7UQE8"/>
<dbReference type="EMBL" id="FNBS01000081">
    <property type="protein sequence ID" value="SDG49726.1"/>
    <property type="molecule type" value="Genomic_DNA"/>
</dbReference>
<protein>
    <submittedName>
        <fullName evidence="2">5' nucleotidase, deoxy (Pyrimidine), type C protein (NT5C)</fullName>
    </submittedName>
</protein>